<dbReference type="PRINTS" id="PR00368">
    <property type="entry name" value="FADPNR"/>
</dbReference>
<dbReference type="SUPFAM" id="SSF51395">
    <property type="entry name" value="FMN-linked oxidoreductases"/>
    <property type="match status" value="1"/>
</dbReference>
<comment type="cofactor">
    <cofactor evidence="2">
        <name>[4Fe-4S] cluster</name>
        <dbReference type="ChEBI" id="CHEBI:49883"/>
    </cofactor>
</comment>
<accession>A0ABT0QYI9</accession>
<dbReference type="PANTHER" id="PTHR42917:SF2">
    <property type="entry name" value="2,4-DIENOYL-COA REDUCTASE [(2E)-ENOYL-COA-PRODUCING]"/>
    <property type="match status" value="1"/>
</dbReference>
<sequence length="671" mass="70577">MPTMTPHLLSPLDLGPFTVRNRIVMGSMHVGLEDRAADAPALAAFLGERARGGPGLIVTGGFSPNRTGRLTPHGAQFTRAVAAAHRGITDAVHEAEGRVVLQLLHAGRYAFHPLAASADAGRSPITPFRARRLTRLGAQRTIGDFARAARRAREAGYDGVEIMGSEGYLLNQFLAPVTNHRRDRFGGSAAARQALPLAVARAVREAVGPKALLSYRISLADLVPGGQEQEETLALGRALERAGVDVLSTGIGWHEARVPTIVASVPEGVFVPLTAALRAEVGIPVVASNRLHDPQLAEGILERGEADLISMARPLLADPQLPAKLAAGRARETVACISCNQACLDRVFDGKRASCLVNPRAGRETELVLRPVPPQRRRAVAVVGAGPAGCEAAITAAERGHRVTLFEQAEAIGGQFLFASRIPGKEVYARALDSWSARLEASGVDLRLGAKPSAEELSAFADVILATGVRPRELDLPVSAEVSPRVLSYAQLLSLPRERAIAEVGERVAIIGAGGIGVDVAEFLTAPDPSLTLDPPAWRARWGLAPGADGAPTTPGPREVHLLQRKPGKIGAGLGRTTGWVHRAELRHAGVIEHRGVAYLGLEPGGLRIREDGAERLLAVDTVIVCAGQESVRDLAGLEGARVHVIGGADVAAELDAVRAISQAVEVAAAL</sequence>
<dbReference type="EMBL" id="JAKNCJ010000001">
    <property type="protein sequence ID" value="MCL6422630.1"/>
    <property type="molecule type" value="Genomic_DNA"/>
</dbReference>
<feature type="domain" description="FAD/NAD(P)-binding" evidence="11">
    <location>
        <begin position="379"/>
        <end position="646"/>
    </location>
</feature>
<keyword evidence="6" id="KW-0479">Metal-binding</keyword>
<dbReference type="RefSeq" id="WP_249736723.1">
    <property type="nucleotide sequence ID" value="NZ_JAKNCJ010000001.1"/>
</dbReference>
<evidence type="ECO:0000256" key="4">
    <source>
        <dbReference type="ARBA" id="ARBA00022630"/>
    </source>
</evidence>
<dbReference type="PRINTS" id="PR00411">
    <property type="entry name" value="PNDRDTASEI"/>
</dbReference>
<evidence type="ECO:0000313" key="13">
    <source>
        <dbReference type="Proteomes" id="UP001203761"/>
    </source>
</evidence>
<dbReference type="CDD" id="cd02930">
    <property type="entry name" value="DCR_FMN"/>
    <property type="match status" value="1"/>
</dbReference>
<evidence type="ECO:0000256" key="9">
    <source>
        <dbReference type="ARBA" id="ARBA00023014"/>
    </source>
</evidence>
<protein>
    <submittedName>
        <fullName evidence="12">NADPH-dependent 2,4-dienoyl-CoA reductase</fullName>
    </submittedName>
</protein>
<dbReference type="InterPro" id="IPR023753">
    <property type="entry name" value="FAD/NAD-binding_dom"/>
</dbReference>
<name>A0ABT0QYI9_9MICO</name>
<comment type="similarity">
    <text evidence="3">In the N-terminal section; belongs to the NADH:flavin oxidoreductase/NADH oxidase family.</text>
</comment>
<dbReference type="SUPFAM" id="SSF51905">
    <property type="entry name" value="FAD/NAD(P)-binding domain"/>
    <property type="match status" value="1"/>
</dbReference>
<evidence type="ECO:0000256" key="8">
    <source>
        <dbReference type="ARBA" id="ARBA00023004"/>
    </source>
</evidence>
<evidence type="ECO:0000256" key="1">
    <source>
        <dbReference type="ARBA" id="ARBA00001917"/>
    </source>
</evidence>
<dbReference type="Gene3D" id="3.20.20.70">
    <property type="entry name" value="Aldolase class I"/>
    <property type="match status" value="1"/>
</dbReference>
<feature type="domain" description="NADH:flavin oxidoreductase/NADH oxidase N-terminal" evidence="10">
    <location>
        <begin position="8"/>
        <end position="331"/>
    </location>
</feature>
<reference evidence="12" key="1">
    <citation type="submission" date="2022-02" db="EMBL/GenBank/DDBJ databases">
        <authorList>
            <person name="Lee M."/>
            <person name="Kim S.-J."/>
            <person name="Jung M.-Y."/>
        </authorList>
    </citation>
    <scope>NUCLEOTIDE SEQUENCE</scope>
    <source>
        <strain evidence="12">JHP9</strain>
    </source>
</reference>
<dbReference type="Gene3D" id="3.50.50.60">
    <property type="entry name" value="FAD/NAD(P)-binding domain"/>
    <property type="match status" value="1"/>
</dbReference>
<keyword evidence="8" id="KW-0408">Iron</keyword>
<dbReference type="InterPro" id="IPR013785">
    <property type="entry name" value="Aldolase_TIM"/>
</dbReference>
<keyword evidence="4" id="KW-0285">Flavoprotein</keyword>
<keyword evidence="7" id="KW-0560">Oxidoreductase</keyword>
<evidence type="ECO:0000259" key="11">
    <source>
        <dbReference type="Pfam" id="PF07992"/>
    </source>
</evidence>
<proteinExistence type="inferred from homology"/>
<dbReference type="Pfam" id="PF07992">
    <property type="entry name" value="Pyr_redox_2"/>
    <property type="match status" value="1"/>
</dbReference>
<dbReference type="SUPFAM" id="SSF51971">
    <property type="entry name" value="Nucleotide-binding domain"/>
    <property type="match status" value="1"/>
</dbReference>
<evidence type="ECO:0000259" key="10">
    <source>
        <dbReference type="Pfam" id="PF00724"/>
    </source>
</evidence>
<keyword evidence="13" id="KW-1185">Reference proteome</keyword>
<gene>
    <name evidence="12" type="ORF">Bequi_04385</name>
</gene>
<dbReference type="Pfam" id="PF00724">
    <property type="entry name" value="Oxidored_FMN"/>
    <property type="match status" value="1"/>
</dbReference>
<keyword evidence="9" id="KW-0411">Iron-sulfur</keyword>
<evidence type="ECO:0000256" key="2">
    <source>
        <dbReference type="ARBA" id="ARBA00001966"/>
    </source>
</evidence>
<dbReference type="InterPro" id="IPR051793">
    <property type="entry name" value="NADH:flavin_oxidoreductase"/>
</dbReference>
<evidence type="ECO:0000256" key="3">
    <source>
        <dbReference type="ARBA" id="ARBA00011048"/>
    </source>
</evidence>
<evidence type="ECO:0000256" key="5">
    <source>
        <dbReference type="ARBA" id="ARBA00022643"/>
    </source>
</evidence>
<comment type="caution">
    <text evidence="12">The sequence shown here is derived from an EMBL/GenBank/DDBJ whole genome shotgun (WGS) entry which is preliminary data.</text>
</comment>
<organism evidence="12 13">
    <name type="scientific">Brachybacterium equifaecis</name>
    <dbReference type="NCBI Taxonomy" id="2910770"/>
    <lineage>
        <taxon>Bacteria</taxon>
        <taxon>Bacillati</taxon>
        <taxon>Actinomycetota</taxon>
        <taxon>Actinomycetes</taxon>
        <taxon>Micrococcales</taxon>
        <taxon>Dermabacteraceae</taxon>
        <taxon>Brachybacterium</taxon>
    </lineage>
</organism>
<dbReference type="PANTHER" id="PTHR42917">
    <property type="entry name" value="2,4-DIENOYL-COA REDUCTASE"/>
    <property type="match status" value="1"/>
</dbReference>
<dbReference type="InterPro" id="IPR036188">
    <property type="entry name" value="FAD/NAD-bd_sf"/>
</dbReference>
<evidence type="ECO:0000256" key="6">
    <source>
        <dbReference type="ARBA" id="ARBA00022723"/>
    </source>
</evidence>
<comment type="cofactor">
    <cofactor evidence="1">
        <name>FMN</name>
        <dbReference type="ChEBI" id="CHEBI:58210"/>
    </cofactor>
</comment>
<dbReference type="Proteomes" id="UP001203761">
    <property type="component" value="Unassembled WGS sequence"/>
</dbReference>
<evidence type="ECO:0000313" key="12">
    <source>
        <dbReference type="EMBL" id="MCL6422630.1"/>
    </source>
</evidence>
<evidence type="ECO:0000256" key="7">
    <source>
        <dbReference type="ARBA" id="ARBA00023002"/>
    </source>
</evidence>
<dbReference type="Gene3D" id="3.40.50.720">
    <property type="entry name" value="NAD(P)-binding Rossmann-like Domain"/>
    <property type="match status" value="1"/>
</dbReference>
<keyword evidence="5" id="KW-0288">FMN</keyword>
<dbReference type="InterPro" id="IPR001155">
    <property type="entry name" value="OxRdtase_FMN_N"/>
</dbReference>